<dbReference type="Proteomes" id="UP000245469">
    <property type="component" value="Unassembled WGS sequence"/>
</dbReference>
<name>A0A315ZSD2_9ACTN</name>
<comment type="caution">
    <text evidence="1">The sequence shown here is derived from an EMBL/GenBank/DDBJ whole genome shotgun (WGS) entry which is preliminary data.</text>
</comment>
<reference evidence="1 2" key="1">
    <citation type="submission" date="2018-03" db="EMBL/GenBank/DDBJ databases">
        <title>Genomic Encyclopedia of Archaeal and Bacterial Type Strains, Phase II (KMG-II): from individual species to whole genera.</title>
        <authorList>
            <person name="Goeker M."/>
        </authorList>
    </citation>
    <scope>NUCLEOTIDE SEQUENCE [LARGE SCALE GENOMIC DNA]</scope>
    <source>
        <strain evidence="1 2">DSM 44889</strain>
    </source>
</reference>
<evidence type="ECO:0000313" key="2">
    <source>
        <dbReference type="Proteomes" id="UP000245469"/>
    </source>
</evidence>
<evidence type="ECO:0000313" key="1">
    <source>
        <dbReference type="EMBL" id="PWJ47614.1"/>
    </source>
</evidence>
<sequence length="47" mass="5273">MSTLAHLQDDDVWMAEVAAGDGAHPSVRGYEVIADLLWPHWQRWLAG</sequence>
<keyword evidence="2" id="KW-1185">Reference proteome</keyword>
<proteinExistence type="predicted"/>
<accession>A0A315ZSD2</accession>
<dbReference type="Gene3D" id="3.40.50.1110">
    <property type="entry name" value="SGNH hydrolase"/>
    <property type="match status" value="1"/>
</dbReference>
<dbReference type="InterPro" id="IPR036514">
    <property type="entry name" value="SGNH_hydro_sf"/>
</dbReference>
<dbReference type="AlphaFoldDB" id="A0A315ZSD2"/>
<gene>
    <name evidence="1" type="ORF">BXY45_13646</name>
</gene>
<protein>
    <recommendedName>
        <fullName evidence="3">GDSL-like lipase/acylhydrolase family protein</fullName>
    </recommendedName>
</protein>
<evidence type="ECO:0008006" key="3">
    <source>
        <dbReference type="Google" id="ProtNLM"/>
    </source>
</evidence>
<dbReference type="EMBL" id="QGDQ01000036">
    <property type="protein sequence ID" value="PWJ47614.1"/>
    <property type="molecule type" value="Genomic_DNA"/>
</dbReference>
<dbReference type="RefSeq" id="WP_170131644.1">
    <property type="nucleotide sequence ID" value="NZ_QGDQ01000036.1"/>
</dbReference>
<dbReference type="SUPFAM" id="SSF52266">
    <property type="entry name" value="SGNH hydrolase"/>
    <property type="match status" value="1"/>
</dbReference>
<organism evidence="1 2">
    <name type="scientific">Quadrisphaera granulorum</name>
    <dbReference type="NCBI Taxonomy" id="317664"/>
    <lineage>
        <taxon>Bacteria</taxon>
        <taxon>Bacillati</taxon>
        <taxon>Actinomycetota</taxon>
        <taxon>Actinomycetes</taxon>
        <taxon>Kineosporiales</taxon>
        <taxon>Kineosporiaceae</taxon>
        <taxon>Quadrisphaera</taxon>
    </lineage>
</organism>